<dbReference type="AlphaFoldDB" id="A0A9P5NZH0"/>
<name>A0A9P5NZH0_GYMJU</name>
<dbReference type="InterPro" id="IPR036047">
    <property type="entry name" value="F-box-like_dom_sf"/>
</dbReference>
<comment type="caution">
    <text evidence="1">The sequence shown here is derived from an EMBL/GenBank/DDBJ whole genome shotgun (WGS) entry which is preliminary data.</text>
</comment>
<dbReference type="SUPFAM" id="SSF52047">
    <property type="entry name" value="RNI-like"/>
    <property type="match status" value="1"/>
</dbReference>
<reference evidence="1" key="1">
    <citation type="submission" date="2020-11" db="EMBL/GenBank/DDBJ databases">
        <authorList>
            <consortium name="DOE Joint Genome Institute"/>
            <person name="Ahrendt S."/>
            <person name="Riley R."/>
            <person name="Andreopoulos W."/>
            <person name="LaButti K."/>
            <person name="Pangilinan J."/>
            <person name="Ruiz-duenas F.J."/>
            <person name="Barrasa J.M."/>
            <person name="Sanchez-Garcia M."/>
            <person name="Camarero S."/>
            <person name="Miyauchi S."/>
            <person name="Serrano A."/>
            <person name="Linde D."/>
            <person name="Babiker R."/>
            <person name="Drula E."/>
            <person name="Ayuso-Fernandez I."/>
            <person name="Pacheco R."/>
            <person name="Padilla G."/>
            <person name="Ferreira P."/>
            <person name="Barriuso J."/>
            <person name="Kellner H."/>
            <person name="Castanera R."/>
            <person name="Alfaro M."/>
            <person name="Ramirez L."/>
            <person name="Pisabarro A.G."/>
            <person name="Kuo A."/>
            <person name="Tritt A."/>
            <person name="Lipzen A."/>
            <person name="He G."/>
            <person name="Yan M."/>
            <person name="Ng V."/>
            <person name="Cullen D."/>
            <person name="Martin F."/>
            <person name="Rosso M.-N."/>
            <person name="Henrissat B."/>
            <person name="Hibbett D."/>
            <person name="Martinez A.T."/>
            <person name="Grigoriev I.V."/>
        </authorList>
    </citation>
    <scope>NUCLEOTIDE SEQUENCE</scope>
    <source>
        <strain evidence="1">AH 44721</strain>
    </source>
</reference>
<gene>
    <name evidence="1" type="ORF">CPB84DRAFT_1764057</name>
</gene>
<protein>
    <recommendedName>
        <fullName evidence="3">F-box domain-containing protein</fullName>
    </recommendedName>
</protein>
<evidence type="ECO:0000313" key="2">
    <source>
        <dbReference type="Proteomes" id="UP000724874"/>
    </source>
</evidence>
<proteinExistence type="predicted"/>
<dbReference type="SUPFAM" id="SSF81383">
    <property type="entry name" value="F-box domain"/>
    <property type="match status" value="1"/>
</dbReference>
<dbReference type="EMBL" id="JADNYJ010000006">
    <property type="protein sequence ID" value="KAF8910581.1"/>
    <property type="molecule type" value="Genomic_DNA"/>
</dbReference>
<dbReference type="OrthoDB" id="3071584at2759"/>
<dbReference type="InterPro" id="IPR032675">
    <property type="entry name" value="LRR_dom_sf"/>
</dbReference>
<sequence>MLDIPPEIWHYIASFVPDEELCHLLGVNSVFFAIAMDLRWKEVSIMTRNTSEAMRILKRLSDPFIANRLQRLVLRLTHVKERNTTGSQESAKDFKHLRQQFHLTINRVFKVFRKDHSSPEADLSNDFTKPLGRPTFSDVISSIISASPHFRNIHDLTIDSWDLPPSYDLKDLFTAIWSSFGANLCRLSLGGNLEGYRVLIESQPNLEKLREFHVEFTNNLFRVDNDMDVKILVELVAPFINRLNGNLHSLRVWSWANLDLSAFFARLEVLPVLEYLNIRMAFNKALTNPAGLKNLLCGCSTTLQRLDLRLNPAGLPMNPVWEEPLSLWLTECLADERCFAHLRQLDIYPTNKQVGMDFLQSCIHRTSKTLTHLTVRDRYFQPTELVLVVDSAATCAELKSLRLNVWRLDATLFDLLAKKVPEIRMLWLSVGEALSNNDHGGLGHTFLQELKQRSYANWKLKDISIWQGGQEVDDDTMLALARSIPSLSSFFGTGHMRTNSFDH</sequence>
<keyword evidence="2" id="KW-1185">Reference proteome</keyword>
<organism evidence="1 2">
    <name type="scientific">Gymnopilus junonius</name>
    <name type="common">Spectacular rustgill mushroom</name>
    <name type="synonym">Gymnopilus spectabilis subsp. junonius</name>
    <dbReference type="NCBI Taxonomy" id="109634"/>
    <lineage>
        <taxon>Eukaryota</taxon>
        <taxon>Fungi</taxon>
        <taxon>Dikarya</taxon>
        <taxon>Basidiomycota</taxon>
        <taxon>Agaricomycotina</taxon>
        <taxon>Agaricomycetes</taxon>
        <taxon>Agaricomycetidae</taxon>
        <taxon>Agaricales</taxon>
        <taxon>Agaricineae</taxon>
        <taxon>Hymenogastraceae</taxon>
        <taxon>Gymnopilus</taxon>
    </lineage>
</organism>
<evidence type="ECO:0000313" key="1">
    <source>
        <dbReference type="EMBL" id="KAF8910581.1"/>
    </source>
</evidence>
<dbReference type="Proteomes" id="UP000724874">
    <property type="component" value="Unassembled WGS sequence"/>
</dbReference>
<evidence type="ECO:0008006" key="3">
    <source>
        <dbReference type="Google" id="ProtNLM"/>
    </source>
</evidence>
<accession>A0A9P5NZH0</accession>
<dbReference type="Gene3D" id="3.80.10.10">
    <property type="entry name" value="Ribonuclease Inhibitor"/>
    <property type="match status" value="1"/>
</dbReference>